<dbReference type="Proteomes" id="UP000295146">
    <property type="component" value="Unassembled WGS sequence"/>
</dbReference>
<dbReference type="InterPro" id="IPR006311">
    <property type="entry name" value="TAT_signal"/>
</dbReference>
<protein>
    <recommendedName>
        <fullName evidence="4">Lipoprotein LpqN</fullName>
    </recommendedName>
</protein>
<evidence type="ECO:0000256" key="1">
    <source>
        <dbReference type="SAM" id="MobiDB-lite"/>
    </source>
</evidence>
<dbReference type="AlphaFoldDB" id="A0A4R8BU90"/>
<dbReference type="OrthoDB" id="3817902at2"/>
<proteinExistence type="predicted"/>
<keyword evidence="3" id="KW-1185">Reference proteome</keyword>
<dbReference type="RefSeq" id="WP_134110303.1">
    <property type="nucleotide sequence ID" value="NZ_SODP01000004.1"/>
</dbReference>
<feature type="region of interest" description="Disordered" evidence="1">
    <location>
        <begin position="45"/>
        <end position="72"/>
    </location>
</feature>
<gene>
    <name evidence="2" type="ORF">EV653_7348</name>
</gene>
<accession>A0A4R8BU90</accession>
<feature type="compositionally biased region" description="Low complexity" evidence="1">
    <location>
        <begin position="49"/>
        <end position="59"/>
    </location>
</feature>
<reference evidence="2 3" key="1">
    <citation type="submission" date="2019-03" db="EMBL/GenBank/DDBJ databases">
        <title>Genomic Encyclopedia of Type Strains, Phase III (KMG-III): the genomes of soil and plant-associated and newly described type strains.</title>
        <authorList>
            <person name="Whitman W."/>
        </authorList>
    </citation>
    <scope>NUCLEOTIDE SEQUENCE [LARGE SCALE GENOMIC DNA]</scope>
    <source>
        <strain evidence="2 3">VKM Ac-2573</strain>
    </source>
</reference>
<organism evidence="2 3">
    <name type="scientific">Kribbella pratensis</name>
    <dbReference type="NCBI Taxonomy" id="2512112"/>
    <lineage>
        <taxon>Bacteria</taxon>
        <taxon>Bacillati</taxon>
        <taxon>Actinomycetota</taxon>
        <taxon>Actinomycetes</taxon>
        <taxon>Propionibacteriales</taxon>
        <taxon>Kribbellaceae</taxon>
        <taxon>Kribbella</taxon>
    </lineage>
</organism>
<evidence type="ECO:0000313" key="2">
    <source>
        <dbReference type="EMBL" id="TDW60791.1"/>
    </source>
</evidence>
<evidence type="ECO:0000313" key="3">
    <source>
        <dbReference type="Proteomes" id="UP000295146"/>
    </source>
</evidence>
<evidence type="ECO:0008006" key="4">
    <source>
        <dbReference type="Google" id="ProtNLM"/>
    </source>
</evidence>
<name>A0A4R8BU90_9ACTN</name>
<dbReference type="PROSITE" id="PS51318">
    <property type="entry name" value="TAT"/>
    <property type="match status" value="1"/>
</dbReference>
<sequence>MKRTMSRRALLGAGLLTLAGVGGAGGYGVGLFLTEEPSLAGTAAPLPMAATSEPGTTPTTPAPPPKQIVPDDTKALDKDDLEYRIREFTATSVVRSDVRLKVPRDWGFTQPDPPKIGRYTDPTSKRWIRIEAGFTIRRPPAESMAQRLTDLATVPAAQMLSIKSSTVDPQTKEATLVYTYVPENSLRYVIIRWVANHEGLCTFEIAVTGLPQDREAMEDILDHAANSATRDDSPLRPS</sequence>
<dbReference type="EMBL" id="SODP01000004">
    <property type="protein sequence ID" value="TDW60791.1"/>
    <property type="molecule type" value="Genomic_DNA"/>
</dbReference>
<comment type="caution">
    <text evidence="2">The sequence shown here is derived from an EMBL/GenBank/DDBJ whole genome shotgun (WGS) entry which is preliminary data.</text>
</comment>